<keyword evidence="12" id="KW-0539">Nucleus</keyword>
<feature type="compositionally biased region" description="Polar residues" evidence="13">
    <location>
        <begin position="573"/>
        <end position="583"/>
    </location>
</feature>
<evidence type="ECO:0000256" key="10">
    <source>
        <dbReference type="ARBA" id="ARBA00023161"/>
    </source>
</evidence>
<keyword evidence="8" id="KW-0810">Translation regulation</keyword>
<feature type="compositionally biased region" description="Basic and acidic residues" evidence="13">
    <location>
        <begin position="302"/>
        <end position="336"/>
    </location>
</feature>
<feature type="region of interest" description="Disordered" evidence="13">
    <location>
        <begin position="520"/>
        <end position="588"/>
    </location>
</feature>
<feature type="region of interest" description="Disordered" evidence="13">
    <location>
        <begin position="659"/>
        <end position="715"/>
    </location>
</feature>
<feature type="compositionally biased region" description="Basic and acidic residues" evidence="13">
    <location>
        <begin position="691"/>
        <end position="703"/>
    </location>
</feature>
<dbReference type="AlphaFoldDB" id="A0A166ISE0"/>
<dbReference type="GO" id="GO:0005737">
    <property type="term" value="C:cytoplasm"/>
    <property type="evidence" value="ECO:0007669"/>
    <property type="project" value="UniProtKB-SubCell"/>
</dbReference>
<feature type="region of interest" description="Disordered" evidence="13">
    <location>
        <begin position="1"/>
        <end position="229"/>
    </location>
</feature>
<accession>A0A166ISE0</accession>
<proteinExistence type="inferred from homology"/>
<dbReference type="STRING" id="436010.A0A166ISE0"/>
<dbReference type="GO" id="GO:0006397">
    <property type="term" value="P:mRNA processing"/>
    <property type="evidence" value="ECO:0007669"/>
    <property type="project" value="UniProtKB-KW"/>
</dbReference>
<keyword evidence="10" id="KW-0866">Nonsense-mediated mRNA decay</keyword>
<feature type="compositionally biased region" description="Polar residues" evidence="13">
    <location>
        <begin position="540"/>
        <end position="561"/>
    </location>
</feature>
<sequence length="815" mass="87654">MPTPVALPPTTHTSNKSNGSKAARASAPIRSKKAHIGRRRGRAKDGLESDDEIEREARTDSDTDDDQSSVESASDSDTEPASEDVLPNGQSRVLTPNLTQTSGDVVPDSHGPTATKVADGRDAFFGSTPGNWSEMVADEGANGPADLPVIDFADFNSHPVPQKQPRKASKAAKKAPVPIVPKSPVSAASPLAQEGELDEEPVASTSQEPPVPAQRRAPGTTVRQAYQERLKDPSYVPTVGEFWGHDDRLLDKGLRSLSGWWRGRWEGRGARGRGGFDRGFVRGRGRGGFSGPQSQGGATNEEGLHDESAPEIKPPVDRAWTHDGFEEMKRREDSHRSNFAPPPRGGPSFRGGRGATAHGGRGRGGFSRGGFNATPSVSSPSAPPTTRARVDAQPEQVWTREHDGFLHLDFTSKPHSNQSRTVHVNLPGISTGAIEVHLKARNTKTSGVAPGQSARVDEGERIYMVRIPKRAGKEKAVEQNIATEPVTTVDAPPIDDALTVRVRKSDSTLTTTDIAVSTLAATSSPPAVEPPQDLRFQPESVPQSLPDQTQPEPPQQASSPLSADFRPLPSSLPPIQTSFTPIPQVSPRYGSPFGFPPPLPPGVAMNQQGLPYEMSTGRAIYYQPQPQPVYNPRPVMHTHMAPPGIPFVPGHMHQLSAASPDFAPPSHTPPVNGFIDPSTGAPLFSMPRHSSRVEIRAPSESGDKPSPNNVRRPSGLRTTATAFEPQYSANGSAQPQPYYSEPAAQPNGHYMAEPGMQGGQQQGMDPSMMGYPPYQQQYYYPAEGYGGYGQYVDMSQPSYEMYPADPHANPPAVYY</sequence>
<keyword evidence="5" id="KW-0963">Cytoplasm</keyword>
<dbReference type="InterPro" id="IPR018545">
    <property type="entry name" value="Btz_dom"/>
</dbReference>
<evidence type="ECO:0000256" key="5">
    <source>
        <dbReference type="ARBA" id="ARBA00022490"/>
    </source>
</evidence>
<comment type="subcellular location">
    <subcellularLocation>
        <location evidence="2">Cytoplasm</location>
    </subcellularLocation>
    <subcellularLocation>
        <location evidence="1">Nucleus</location>
    </subcellularLocation>
</comment>
<dbReference type="Proteomes" id="UP000076532">
    <property type="component" value="Unassembled WGS sequence"/>
</dbReference>
<evidence type="ECO:0000256" key="13">
    <source>
        <dbReference type="SAM" id="MobiDB-lite"/>
    </source>
</evidence>
<organism evidence="15 16">
    <name type="scientific">Athelia psychrophila</name>
    <dbReference type="NCBI Taxonomy" id="1759441"/>
    <lineage>
        <taxon>Eukaryota</taxon>
        <taxon>Fungi</taxon>
        <taxon>Dikarya</taxon>
        <taxon>Basidiomycota</taxon>
        <taxon>Agaricomycotina</taxon>
        <taxon>Agaricomycetes</taxon>
        <taxon>Agaricomycetidae</taxon>
        <taxon>Atheliales</taxon>
        <taxon>Atheliaceae</taxon>
        <taxon>Athelia</taxon>
    </lineage>
</organism>
<feature type="compositionally biased region" description="Low complexity" evidence="13">
    <location>
        <begin position="174"/>
        <end position="190"/>
    </location>
</feature>
<evidence type="ECO:0000256" key="6">
    <source>
        <dbReference type="ARBA" id="ARBA00022664"/>
    </source>
</evidence>
<evidence type="ECO:0000256" key="8">
    <source>
        <dbReference type="ARBA" id="ARBA00022845"/>
    </source>
</evidence>
<feature type="compositionally biased region" description="Acidic residues" evidence="13">
    <location>
        <begin position="62"/>
        <end position="82"/>
    </location>
</feature>
<dbReference type="GO" id="GO:0006417">
    <property type="term" value="P:regulation of translation"/>
    <property type="evidence" value="ECO:0007669"/>
    <property type="project" value="UniProtKB-KW"/>
</dbReference>
<gene>
    <name evidence="15" type="ORF">FIBSPDRAFT_827195</name>
</gene>
<keyword evidence="6" id="KW-0507">mRNA processing</keyword>
<dbReference type="GO" id="GO:0000184">
    <property type="term" value="P:nuclear-transcribed mRNA catabolic process, nonsense-mediated decay"/>
    <property type="evidence" value="ECO:0007669"/>
    <property type="project" value="UniProtKB-KW"/>
</dbReference>
<keyword evidence="9" id="KW-0694">RNA-binding</keyword>
<keyword evidence="7" id="KW-0509">mRNA transport</keyword>
<comment type="similarity">
    <text evidence="3">Belongs to the CASC3 family.</text>
</comment>
<evidence type="ECO:0000313" key="15">
    <source>
        <dbReference type="EMBL" id="KZP20120.1"/>
    </source>
</evidence>
<feature type="region of interest" description="Disordered" evidence="13">
    <location>
        <begin position="727"/>
        <end position="769"/>
    </location>
</feature>
<dbReference type="GO" id="GO:0003729">
    <property type="term" value="F:mRNA binding"/>
    <property type="evidence" value="ECO:0007669"/>
    <property type="project" value="InterPro"/>
</dbReference>
<dbReference type="GO" id="GO:0008380">
    <property type="term" value="P:RNA splicing"/>
    <property type="evidence" value="ECO:0007669"/>
    <property type="project" value="UniProtKB-KW"/>
</dbReference>
<protein>
    <recommendedName>
        <fullName evidence="14">Btz domain-containing protein</fullName>
    </recommendedName>
</protein>
<evidence type="ECO:0000256" key="7">
    <source>
        <dbReference type="ARBA" id="ARBA00022816"/>
    </source>
</evidence>
<feature type="compositionally biased region" description="Polar residues" evidence="13">
    <location>
        <begin position="727"/>
        <end position="737"/>
    </location>
</feature>
<evidence type="ECO:0000256" key="4">
    <source>
        <dbReference type="ARBA" id="ARBA00022448"/>
    </source>
</evidence>
<feature type="compositionally biased region" description="Polar residues" evidence="13">
    <location>
        <begin position="88"/>
        <end position="103"/>
    </location>
</feature>
<feature type="compositionally biased region" description="Basic residues" evidence="13">
    <location>
        <begin position="30"/>
        <end position="42"/>
    </location>
</feature>
<feature type="compositionally biased region" description="Basic and acidic residues" evidence="13">
    <location>
        <begin position="264"/>
        <end position="280"/>
    </location>
</feature>
<feature type="compositionally biased region" description="Basic residues" evidence="13">
    <location>
        <begin position="164"/>
        <end position="173"/>
    </location>
</feature>
<feature type="domain" description="Btz" evidence="14">
    <location>
        <begin position="220"/>
        <end position="337"/>
    </location>
</feature>
<dbReference type="GO" id="GO:0035145">
    <property type="term" value="C:exon-exon junction complex"/>
    <property type="evidence" value="ECO:0007669"/>
    <property type="project" value="InterPro"/>
</dbReference>
<evidence type="ECO:0000259" key="14">
    <source>
        <dbReference type="Pfam" id="PF09405"/>
    </source>
</evidence>
<feature type="region of interest" description="Disordered" evidence="13">
    <location>
        <begin position="264"/>
        <end position="391"/>
    </location>
</feature>
<feature type="compositionally biased region" description="Gly residues" evidence="13">
    <location>
        <begin position="348"/>
        <end position="368"/>
    </location>
</feature>
<feature type="compositionally biased region" description="Polar residues" evidence="13">
    <location>
        <begin position="706"/>
        <end position="715"/>
    </location>
</feature>
<keyword evidence="4" id="KW-0813">Transport</keyword>
<keyword evidence="11" id="KW-0508">mRNA splicing</keyword>
<dbReference type="GO" id="GO:0051028">
    <property type="term" value="P:mRNA transport"/>
    <property type="evidence" value="ECO:0007669"/>
    <property type="project" value="UniProtKB-KW"/>
</dbReference>
<evidence type="ECO:0000256" key="3">
    <source>
        <dbReference type="ARBA" id="ARBA00009548"/>
    </source>
</evidence>
<feature type="compositionally biased region" description="Polar residues" evidence="13">
    <location>
        <begin position="10"/>
        <end position="20"/>
    </location>
</feature>
<keyword evidence="16" id="KW-1185">Reference proteome</keyword>
<evidence type="ECO:0000313" key="16">
    <source>
        <dbReference type="Proteomes" id="UP000076532"/>
    </source>
</evidence>
<evidence type="ECO:0000256" key="2">
    <source>
        <dbReference type="ARBA" id="ARBA00004496"/>
    </source>
</evidence>
<dbReference type="Pfam" id="PF09405">
    <property type="entry name" value="Btz"/>
    <property type="match status" value="1"/>
</dbReference>
<evidence type="ECO:0000256" key="11">
    <source>
        <dbReference type="ARBA" id="ARBA00023187"/>
    </source>
</evidence>
<dbReference type="EMBL" id="KV417557">
    <property type="protein sequence ID" value="KZP20120.1"/>
    <property type="molecule type" value="Genomic_DNA"/>
</dbReference>
<evidence type="ECO:0000256" key="1">
    <source>
        <dbReference type="ARBA" id="ARBA00004123"/>
    </source>
</evidence>
<name>A0A166ISE0_9AGAM</name>
<dbReference type="OrthoDB" id="3361414at2759"/>
<evidence type="ECO:0000256" key="9">
    <source>
        <dbReference type="ARBA" id="ARBA00022884"/>
    </source>
</evidence>
<feature type="compositionally biased region" description="Low complexity" evidence="13">
    <location>
        <begin position="369"/>
        <end position="387"/>
    </location>
</feature>
<evidence type="ECO:0000256" key="12">
    <source>
        <dbReference type="ARBA" id="ARBA00023242"/>
    </source>
</evidence>
<reference evidence="15 16" key="1">
    <citation type="journal article" date="2016" name="Mol. Biol. Evol.">
        <title>Comparative Genomics of Early-Diverging Mushroom-Forming Fungi Provides Insights into the Origins of Lignocellulose Decay Capabilities.</title>
        <authorList>
            <person name="Nagy L.G."/>
            <person name="Riley R."/>
            <person name="Tritt A."/>
            <person name="Adam C."/>
            <person name="Daum C."/>
            <person name="Floudas D."/>
            <person name="Sun H."/>
            <person name="Yadav J.S."/>
            <person name="Pangilinan J."/>
            <person name="Larsson K.H."/>
            <person name="Matsuura K."/>
            <person name="Barry K."/>
            <person name="Labutti K."/>
            <person name="Kuo R."/>
            <person name="Ohm R.A."/>
            <person name="Bhattacharya S.S."/>
            <person name="Shirouzu T."/>
            <person name="Yoshinaga Y."/>
            <person name="Martin F.M."/>
            <person name="Grigoriev I.V."/>
            <person name="Hibbett D.S."/>
        </authorList>
    </citation>
    <scope>NUCLEOTIDE SEQUENCE [LARGE SCALE GENOMIC DNA]</scope>
    <source>
        <strain evidence="15 16">CBS 109695</strain>
    </source>
</reference>